<feature type="compositionally biased region" description="Low complexity" evidence="1">
    <location>
        <begin position="11"/>
        <end position="26"/>
    </location>
</feature>
<organism evidence="2 3">
    <name type="scientific">Cirrhinus mrigala</name>
    <name type="common">Mrigala</name>
    <dbReference type="NCBI Taxonomy" id="683832"/>
    <lineage>
        <taxon>Eukaryota</taxon>
        <taxon>Metazoa</taxon>
        <taxon>Chordata</taxon>
        <taxon>Craniata</taxon>
        <taxon>Vertebrata</taxon>
        <taxon>Euteleostomi</taxon>
        <taxon>Actinopterygii</taxon>
        <taxon>Neopterygii</taxon>
        <taxon>Teleostei</taxon>
        <taxon>Ostariophysi</taxon>
        <taxon>Cypriniformes</taxon>
        <taxon>Cyprinidae</taxon>
        <taxon>Labeoninae</taxon>
        <taxon>Labeonini</taxon>
        <taxon>Cirrhinus</taxon>
    </lineage>
</organism>
<proteinExistence type="predicted"/>
<feature type="compositionally biased region" description="Polar residues" evidence="1">
    <location>
        <begin position="124"/>
        <end position="134"/>
    </location>
</feature>
<evidence type="ECO:0000313" key="3">
    <source>
        <dbReference type="Proteomes" id="UP001529510"/>
    </source>
</evidence>
<name>A0ABD0MLQ4_CIRMR</name>
<feature type="compositionally biased region" description="Basic and acidic residues" evidence="1">
    <location>
        <begin position="27"/>
        <end position="37"/>
    </location>
</feature>
<gene>
    <name evidence="2" type="ORF">M9458_054666</name>
</gene>
<reference evidence="2 3" key="1">
    <citation type="submission" date="2024-05" db="EMBL/GenBank/DDBJ databases">
        <title>Genome sequencing and assembly of Indian major carp, Cirrhinus mrigala (Hamilton, 1822).</title>
        <authorList>
            <person name="Mohindra V."/>
            <person name="Chowdhury L.M."/>
            <person name="Lal K."/>
            <person name="Jena J.K."/>
        </authorList>
    </citation>
    <scope>NUCLEOTIDE SEQUENCE [LARGE SCALE GENOMIC DNA]</scope>
    <source>
        <strain evidence="2">CM1030</strain>
        <tissue evidence="2">Blood</tissue>
    </source>
</reference>
<evidence type="ECO:0000256" key="1">
    <source>
        <dbReference type="SAM" id="MobiDB-lite"/>
    </source>
</evidence>
<feature type="region of interest" description="Disordered" evidence="1">
    <location>
        <begin position="122"/>
        <end position="148"/>
    </location>
</feature>
<dbReference type="Proteomes" id="UP001529510">
    <property type="component" value="Unassembled WGS sequence"/>
</dbReference>
<feature type="compositionally biased region" description="Pro residues" evidence="1">
    <location>
        <begin position="53"/>
        <end position="65"/>
    </location>
</feature>
<comment type="caution">
    <text evidence="2">The sequence shown here is derived from an EMBL/GenBank/DDBJ whole genome shotgun (WGS) entry which is preliminary data.</text>
</comment>
<keyword evidence="3" id="KW-1185">Reference proteome</keyword>
<accession>A0ABD0MLQ4</accession>
<protein>
    <submittedName>
        <fullName evidence="2">Uncharacterized protein</fullName>
    </submittedName>
</protein>
<dbReference type="AlphaFoldDB" id="A0ABD0MLQ4"/>
<feature type="region of interest" description="Disordered" evidence="1">
    <location>
        <begin position="1"/>
        <end position="70"/>
    </location>
</feature>
<dbReference type="EMBL" id="JAMKFB020000308">
    <property type="protein sequence ID" value="KAL0150007.1"/>
    <property type="molecule type" value="Genomic_DNA"/>
</dbReference>
<evidence type="ECO:0000313" key="2">
    <source>
        <dbReference type="EMBL" id="KAL0150007.1"/>
    </source>
</evidence>
<sequence length="148" mass="16311">MRSTRAAVNHLLTPPTSPSTMSSVSLTRERQSFEKEGGAVASLPSLRGHTPQNNPPRAPPLPPLLPLGNPAERKRRVRSFYWKPIPEDRVKQQDGPNLWSLGGSSRGLLHIDIRAIEELFGQEDTPSSAATSGTIGRRRTSVKDFRPQ</sequence>
<feature type="non-terminal residue" evidence="2">
    <location>
        <position position="148"/>
    </location>
</feature>